<evidence type="ECO:0000313" key="2">
    <source>
        <dbReference type="Proteomes" id="UP001623660"/>
    </source>
</evidence>
<dbReference type="RefSeq" id="WP_406790475.1">
    <property type="nucleotide sequence ID" value="NZ_JBJHZX010000002.1"/>
</dbReference>
<reference evidence="1 2" key="1">
    <citation type="submission" date="2024-11" db="EMBL/GenBank/DDBJ databases">
        <authorList>
            <person name="Heng Y.C."/>
            <person name="Lim A.C.H."/>
            <person name="Lee J.K.Y."/>
            <person name="Kittelmann S."/>
        </authorList>
    </citation>
    <scope>NUCLEOTIDE SEQUENCE [LARGE SCALE GENOMIC DNA]</scope>
    <source>
        <strain evidence="1 2">WILCCON 0269</strain>
    </source>
</reference>
<protein>
    <submittedName>
        <fullName evidence="1">Uncharacterized protein</fullName>
    </submittedName>
</protein>
<evidence type="ECO:0000313" key="1">
    <source>
        <dbReference type="EMBL" id="MFL0194356.1"/>
    </source>
</evidence>
<gene>
    <name evidence="1" type="ORF">ACJDU8_02015</name>
</gene>
<organism evidence="1 2">
    <name type="scientific">Candidatus Clostridium eludens</name>
    <dbReference type="NCBI Taxonomy" id="3381663"/>
    <lineage>
        <taxon>Bacteria</taxon>
        <taxon>Bacillati</taxon>
        <taxon>Bacillota</taxon>
        <taxon>Clostridia</taxon>
        <taxon>Eubacteriales</taxon>
        <taxon>Clostridiaceae</taxon>
        <taxon>Clostridium</taxon>
    </lineage>
</organism>
<sequence>MNTITNIKINYMLLEQILRVTGTYKGLCDEHEFLDIIFKQAKTGRIDNLFRDDAAQQTTLKIIQDLTGLSTKYWSGEQRIELDIVCEDAYLNYDGGSIDTVNLENDCPFFDKDEGGGHAYHGKFYQEQLKNPVHLEYEEICYKVSGKKLSDSKEPDKELSDNNGSLVKEVEEAVKIIESLYSLRGLLTVILLNMANEVDIIDKANVYKHKKWEPYMKDISKSSKNGMTYRPKFIKIKKGLVQTIIKNIFDLGIVFTFRDYFSKEFTI</sequence>
<accession>A0ABW8SGA0</accession>
<dbReference type="Proteomes" id="UP001623660">
    <property type="component" value="Unassembled WGS sequence"/>
</dbReference>
<dbReference type="EMBL" id="JBJHZX010000002">
    <property type="protein sequence ID" value="MFL0194356.1"/>
    <property type="molecule type" value="Genomic_DNA"/>
</dbReference>
<comment type="caution">
    <text evidence="1">The sequence shown here is derived from an EMBL/GenBank/DDBJ whole genome shotgun (WGS) entry which is preliminary data.</text>
</comment>
<keyword evidence="2" id="KW-1185">Reference proteome</keyword>
<proteinExistence type="predicted"/>
<name>A0ABW8SGA0_9CLOT</name>